<keyword evidence="3" id="KW-1185">Reference proteome</keyword>
<proteinExistence type="predicted"/>
<dbReference type="Proteomes" id="UP000324222">
    <property type="component" value="Unassembled WGS sequence"/>
</dbReference>
<dbReference type="AlphaFoldDB" id="A0A5B7F253"/>
<dbReference type="EMBL" id="VSRR010004357">
    <property type="protein sequence ID" value="MPC39426.1"/>
    <property type="molecule type" value="Genomic_DNA"/>
</dbReference>
<gene>
    <name evidence="2" type="ORF">E2C01_032962</name>
</gene>
<reference evidence="2 3" key="1">
    <citation type="submission" date="2019-05" db="EMBL/GenBank/DDBJ databases">
        <title>Another draft genome of Portunus trituberculatus and its Hox gene families provides insights of decapod evolution.</title>
        <authorList>
            <person name="Jeong J.-H."/>
            <person name="Song I."/>
            <person name="Kim S."/>
            <person name="Choi T."/>
            <person name="Kim D."/>
            <person name="Ryu S."/>
            <person name="Kim W."/>
        </authorList>
    </citation>
    <scope>NUCLEOTIDE SEQUENCE [LARGE SCALE GENOMIC DNA]</scope>
    <source>
        <tissue evidence="2">Muscle</tissue>
    </source>
</reference>
<accession>A0A5B7F253</accession>
<keyword evidence="1" id="KW-0472">Membrane</keyword>
<evidence type="ECO:0000256" key="1">
    <source>
        <dbReference type="SAM" id="Phobius"/>
    </source>
</evidence>
<evidence type="ECO:0000313" key="3">
    <source>
        <dbReference type="Proteomes" id="UP000324222"/>
    </source>
</evidence>
<name>A0A5B7F253_PORTR</name>
<keyword evidence="1" id="KW-1133">Transmembrane helix</keyword>
<comment type="caution">
    <text evidence="2">The sequence shown here is derived from an EMBL/GenBank/DDBJ whole genome shotgun (WGS) entry which is preliminary data.</text>
</comment>
<organism evidence="2 3">
    <name type="scientific">Portunus trituberculatus</name>
    <name type="common">Swimming crab</name>
    <name type="synonym">Neptunus trituberculatus</name>
    <dbReference type="NCBI Taxonomy" id="210409"/>
    <lineage>
        <taxon>Eukaryota</taxon>
        <taxon>Metazoa</taxon>
        <taxon>Ecdysozoa</taxon>
        <taxon>Arthropoda</taxon>
        <taxon>Crustacea</taxon>
        <taxon>Multicrustacea</taxon>
        <taxon>Malacostraca</taxon>
        <taxon>Eumalacostraca</taxon>
        <taxon>Eucarida</taxon>
        <taxon>Decapoda</taxon>
        <taxon>Pleocyemata</taxon>
        <taxon>Brachyura</taxon>
        <taxon>Eubrachyura</taxon>
        <taxon>Portunoidea</taxon>
        <taxon>Portunidae</taxon>
        <taxon>Portuninae</taxon>
        <taxon>Portunus</taxon>
    </lineage>
</organism>
<protein>
    <submittedName>
        <fullName evidence="2">Uncharacterized protein</fullName>
    </submittedName>
</protein>
<evidence type="ECO:0000313" key="2">
    <source>
        <dbReference type="EMBL" id="MPC39426.1"/>
    </source>
</evidence>
<sequence length="116" mass="12692">MQRSTSRCRFRKAATYFPLRARFSLMLGMFGARSGAVLLLFGRACPAPRRVGHVAVPANCSPSSPTLKANFISLNKPADGSQEVYPGAVPPRFCPTFASPLSPASRKMRRDNTNYI</sequence>
<feature type="transmembrane region" description="Helical" evidence="1">
    <location>
        <begin position="21"/>
        <end position="41"/>
    </location>
</feature>
<keyword evidence="1" id="KW-0812">Transmembrane</keyword>